<evidence type="ECO:0000313" key="5">
    <source>
        <dbReference type="EMBL" id="MBB4071331.1"/>
    </source>
</evidence>
<name>A0A840DCZ4_9MICO</name>
<keyword evidence="1" id="KW-0285">Flavoprotein</keyword>
<evidence type="ECO:0000259" key="4">
    <source>
        <dbReference type="Pfam" id="PF07992"/>
    </source>
</evidence>
<accession>A0A840DCZ4</accession>
<protein>
    <submittedName>
        <fullName evidence="5">Thioredoxin reductase</fullName>
    </submittedName>
</protein>
<dbReference type="AlphaFoldDB" id="A0A840DCZ4"/>
<keyword evidence="2" id="KW-0560">Oxidoreductase</keyword>
<dbReference type="RefSeq" id="WP_183304434.1">
    <property type="nucleotide sequence ID" value="NZ_JACIFD010000005.1"/>
</dbReference>
<comment type="caution">
    <text evidence="5">The sequence shown here is derived from an EMBL/GenBank/DDBJ whole genome shotgun (WGS) entry which is preliminary data.</text>
</comment>
<evidence type="ECO:0000256" key="2">
    <source>
        <dbReference type="ARBA" id="ARBA00023002"/>
    </source>
</evidence>
<dbReference type="Proteomes" id="UP000571183">
    <property type="component" value="Unassembled WGS sequence"/>
</dbReference>
<organism evidence="5 6">
    <name type="scientific">Canibacter oris</name>
    <dbReference type="NCBI Taxonomy" id="1365628"/>
    <lineage>
        <taxon>Bacteria</taxon>
        <taxon>Bacillati</taxon>
        <taxon>Actinomycetota</taxon>
        <taxon>Actinomycetes</taxon>
        <taxon>Micrococcales</taxon>
        <taxon>Microbacteriaceae</taxon>
        <taxon>Canibacter</taxon>
    </lineage>
</organism>
<dbReference type="GO" id="GO:0004791">
    <property type="term" value="F:thioredoxin-disulfide reductase (NADPH) activity"/>
    <property type="evidence" value="ECO:0007669"/>
    <property type="project" value="UniProtKB-EC"/>
</dbReference>
<dbReference type="PRINTS" id="PR00368">
    <property type="entry name" value="FADPNR"/>
</dbReference>
<dbReference type="InterPro" id="IPR050097">
    <property type="entry name" value="Ferredoxin-NADP_redctase_2"/>
</dbReference>
<dbReference type="PRINTS" id="PR00469">
    <property type="entry name" value="PNDRDTASEII"/>
</dbReference>
<evidence type="ECO:0000256" key="1">
    <source>
        <dbReference type="ARBA" id="ARBA00022630"/>
    </source>
</evidence>
<dbReference type="Pfam" id="PF07992">
    <property type="entry name" value="Pyr_redox_2"/>
    <property type="match status" value="1"/>
</dbReference>
<reference evidence="5" key="1">
    <citation type="submission" date="2020-08" db="EMBL/GenBank/DDBJ databases">
        <title>Sequencing the genomes of 1000 actinobacteria strains.</title>
        <authorList>
            <person name="Klenk H.-P."/>
        </authorList>
    </citation>
    <scope>NUCLEOTIDE SEQUENCE [LARGE SCALE GENOMIC DNA]</scope>
    <source>
        <strain evidence="5">DSM 27064</strain>
    </source>
</reference>
<dbReference type="InterPro" id="IPR023753">
    <property type="entry name" value="FAD/NAD-binding_dom"/>
</dbReference>
<dbReference type="Gene3D" id="3.50.50.60">
    <property type="entry name" value="FAD/NAD(P)-binding domain"/>
    <property type="match status" value="3"/>
</dbReference>
<feature type="domain" description="FAD/NAD(P)-binding" evidence="4">
    <location>
        <begin position="15"/>
        <end position="178"/>
    </location>
</feature>
<keyword evidence="6" id="KW-1185">Reference proteome</keyword>
<gene>
    <name evidence="5" type="ORF">F5897_000628</name>
</gene>
<dbReference type="SUPFAM" id="SSF51905">
    <property type="entry name" value="FAD/NAD(P)-binding domain"/>
    <property type="match status" value="1"/>
</dbReference>
<dbReference type="InterPro" id="IPR036188">
    <property type="entry name" value="FAD/NAD-bd_sf"/>
</dbReference>
<evidence type="ECO:0000256" key="3">
    <source>
        <dbReference type="ARBA" id="ARBA00048132"/>
    </source>
</evidence>
<sequence>MVAAGSESESHTALYDAVVIGAGPAGLSCALNLVRAHARVLLVDANRPRHAATLQSHGFLTRDGVAPAQLRQQGREEVLAYPTASYVMGAVTAVTPATGTVIDSSAGTPPEPAAALGFAVTVAPVRGSGDPQIYHARRIVIATGIQERLPDITNLRAYYGTALHSCVVCDGYEKTGQPVVLLPHPQCSEQQLDVVQQLLRRFSPEVLVVRDAVEIVGERAQMQGVRRSAGEVLPVTQGFVLPLTTVQAPYLAQFGVPAACPQGLAAWGVDQPAELSNIGIPGIYAVGEALTGEPQQLVVAAGSGAALVPELLLSLS</sequence>
<proteinExistence type="predicted"/>
<comment type="catalytic activity">
    <reaction evidence="3">
        <text>[thioredoxin]-dithiol + NADP(+) = [thioredoxin]-disulfide + NADPH + H(+)</text>
        <dbReference type="Rhea" id="RHEA:20345"/>
        <dbReference type="Rhea" id="RHEA-COMP:10698"/>
        <dbReference type="Rhea" id="RHEA-COMP:10700"/>
        <dbReference type="ChEBI" id="CHEBI:15378"/>
        <dbReference type="ChEBI" id="CHEBI:29950"/>
        <dbReference type="ChEBI" id="CHEBI:50058"/>
        <dbReference type="ChEBI" id="CHEBI:57783"/>
        <dbReference type="ChEBI" id="CHEBI:58349"/>
        <dbReference type="EC" id="1.8.1.9"/>
    </reaction>
</comment>
<evidence type="ECO:0000313" key="6">
    <source>
        <dbReference type="Proteomes" id="UP000571183"/>
    </source>
</evidence>
<dbReference type="EMBL" id="JACIFD010000005">
    <property type="protein sequence ID" value="MBB4071331.1"/>
    <property type="molecule type" value="Genomic_DNA"/>
</dbReference>
<dbReference type="PANTHER" id="PTHR48105">
    <property type="entry name" value="THIOREDOXIN REDUCTASE 1-RELATED-RELATED"/>
    <property type="match status" value="1"/>
</dbReference>